<evidence type="ECO:0000313" key="1">
    <source>
        <dbReference type="EMBL" id="GGH86872.1"/>
    </source>
</evidence>
<dbReference type="RefSeq" id="WP_188498734.1">
    <property type="nucleotide sequence ID" value="NZ_BMFV01000035.1"/>
</dbReference>
<accession>A0A8J3ENL0</accession>
<proteinExistence type="predicted"/>
<comment type="caution">
    <text evidence="1">The sequence shown here is derived from an EMBL/GenBank/DDBJ whole genome shotgun (WGS) entry which is preliminary data.</text>
</comment>
<keyword evidence="2" id="KW-1185">Reference proteome</keyword>
<reference evidence="1" key="1">
    <citation type="journal article" date="2014" name="Int. J. Syst. Evol. Microbiol.">
        <title>Complete genome sequence of Corynebacterium casei LMG S-19264T (=DSM 44701T), isolated from a smear-ripened cheese.</title>
        <authorList>
            <consortium name="US DOE Joint Genome Institute (JGI-PGF)"/>
            <person name="Walter F."/>
            <person name="Albersmeier A."/>
            <person name="Kalinowski J."/>
            <person name="Ruckert C."/>
        </authorList>
    </citation>
    <scope>NUCLEOTIDE SEQUENCE</scope>
    <source>
        <strain evidence="1">CGMCC 1.12777</strain>
    </source>
</reference>
<evidence type="ECO:0000313" key="2">
    <source>
        <dbReference type="Proteomes" id="UP000656813"/>
    </source>
</evidence>
<name>A0A8J3ENL0_9BACL</name>
<sequence>MGLTVRYLMIDDIKEILCEEEFNHDITGLRKREEYLNFFNNLDATFIVEEMEKGYRLITGHKDYYVLRNRNRRGTLLPCRLYKYRNNRERLIHLLAHCLKESKTTTWNLKHNILLKLLDSNLSVQEVANQIRKPINEVTQYLIVEDVPAEFHTQVEENQAATTVNDMARFLRIDNTLDEAVKYHLFELATLPVNNPERLIKRRWDILKLSIENANKLGHLTIEEQLNWINLIFHYEEIVFRQSQNYINQQLSTPFI</sequence>
<protein>
    <submittedName>
        <fullName evidence="1">Uncharacterized protein</fullName>
    </submittedName>
</protein>
<gene>
    <name evidence="1" type="ORF">GCM10007096_35580</name>
</gene>
<organism evidence="1 2">
    <name type="scientific">Pullulanibacillus pueri</name>
    <dbReference type="NCBI Taxonomy" id="1437324"/>
    <lineage>
        <taxon>Bacteria</taxon>
        <taxon>Bacillati</taxon>
        <taxon>Bacillota</taxon>
        <taxon>Bacilli</taxon>
        <taxon>Bacillales</taxon>
        <taxon>Sporolactobacillaceae</taxon>
        <taxon>Pullulanibacillus</taxon>
    </lineage>
</organism>
<dbReference type="Proteomes" id="UP000656813">
    <property type="component" value="Unassembled WGS sequence"/>
</dbReference>
<dbReference type="AlphaFoldDB" id="A0A8J3ENL0"/>
<dbReference type="EMBL" id="BMFV01000035">
    <property type="protein sequence ID" value="GGH86872.1"/>
    <property type="molecule type" value="Genomic_DNA"/>
</dbReference>
<reference evidence="1" key="2">
    <citation type="submission" date="2020-09" db="EMBL/GenBank/DDBJ databases">
        <authorList>
            <person name="Sun Q."/>
            <person name="Zhou Y."/>
        </authorList>
    </citation>
    <scope>NUCLEOTIDE SEQUENCE</scope>
    <source>
        <strain evidence="1">CGMCC 1.12777</strain>
    </source>
</reference>